<feature type="compositionally biased region" description="Polar residues" evidence="8">
    <location>
        <begin position="278"/>
        <end position="290"/>
    </location>
</feature>
<dbReference type="Pfam" id="PF02146">
    <property type="entry name" value="SIR2"/>
    <property type="match status" value="1"/>
</dbReference>
<keyword evidence="11" id="KW-1185">Reference proteome</keyword>
<dbReference type="GO" id="GO:0000122">
    <property type="term" value="P:negative regulation of transcription by RNA polymerase II"/>
    <property type="evidence" value="ECO:0007669"/>
    <property type="project" value="TreeGrafter"/>
</dbReference>
<evidence type="ECO:0000256" key="5">
    <source>
        <dbReference type="ARBA" id="ARBA00023027"/>
    </source>
</evidence>
<evidence type="ECO:0000256" key="6">
    <source>
        <dbReference type="ARBA" id="ARBA00038170"/>
    </source>
</evidence>
<dbReference type="Ensembl" id="ENSHHUT00000034250.1">
    <property type="protein sequence ID" value="ENSHHUP00000032910.1"/>
    <property type="gene ID" value="ENSHHUG00000020817.1"/>
</dbReference>
<keyword evidence="5" id="KW-0520">NAD</keyword>
<name>A0A4W5M6G8_9TELE</name>
<feature type="region of interest" description="Disordered" evidence="8">
    <location>
        <begin position="227"/>
        <end position="296"/>
    </location>
</feature>
<dbReference type="GO" id="GO:0046969">
    <property type="term" value="F:histone H3K9 deacetylase activity, NAD-dependent"/>
    <property type="evidence" value="ECO:0007669"/>
    <property type="project" value="TreeGrafter"/>
</dbReference>
<reference evidence="11" key="1">
    <citation type="submission" date="2018-06" db="EMBL/GenBank/DDBJ databases">
        <title>Genome assembly of Danube salmon.</title>
        <authorList>
            <person name="Macqueen D.J."/>
            <person name="Gundappa M.K."/>
        </authorList>
    </citation>
    <scope>NUCLEOTIDE SEQUENCE [LARGE SCALE GENOMIC DNA]</scope>
</reference>
<dbReference type="SUPFAM" id="SSF52467">
    <property type="entry name" value="DHS-like NAD/FAD-binding domain"/>
    <property type="match status" value="1"/>
</dbReference>
<evidence type="ECO:0000256" key="1">
    <source>
        <dbReference type="ARBA" id="ARBA00012928"/>
    </source>
</evidence>
<dbReference type="GO" id="GO:0003714">
    <property type="term" value="F:transcription corepressor activity"/>
    <property type="evidence" value="ECO:0007669"/>
    <property type="project" value="TreeGrafter"/>
</dbReference>
<dbReference type="GO" id="GO:0005634">
    <property type="term" value="C:nucleus"/>
    <property type="evidence" value="ECO:0007669"/>
    <property type="project" value="TreeGrafter"/>
</dbReference>
<dbReference type="Gene3D" id="3.40.50.1220">
    <property type="entry name" value="TPP-binding domain"/>
    <property type="match status" value="2"/>
</dbReference>
<dbReference type="InterPro" id="IPR050134">
    <property type="entry name" value="NAD-dep_sirtuin_deacylases"/>
</dbReference>
<proteinExistence type="inferred from homology"/>
<dbReference type="AlphaFoldDB" id="A0A4W5M6G8"/>
<dbReference type="GeneTree" id="ENSGT00940000160088"/>
<dbReference type="InterPro" id="IPR026590">
    <property type="entry name" value="Ssirtuin_cat_dom"/>
</dbReference>
<dbReference type="GO" id="GO:0070403">
    <property type="term" value="F:NAD+ binding"/>
    <property type="evidence" value="ECO:0007669"/>
    <property type="project" value="InterPro"/>
</dbReference>
<evidence type="ECO:0000256" key="2">
    <source>
        <dbReference type="ARBA" id="ARBA00022679"/>
    </source>
</evidence>
<dbReference type="InterPro" id="IPR029035">
    <property type="entry name" value="DHS-like_NAD/FAD-binding_dom"/>
</dbReference>
<feature type="compositionally biased region" description="Basic and acidic residues" evidence="8">
    <location>
        <begin position="241"/>
        <end position="265"/>
    </location>
</feature>
<comment type="similarity">
    <text evidence="6">Belongs to the sirtuin family. Class IV subfamily.</text>
</comment>
<evidence type="ECO:0000256" key="3">
    <source>
        <dbReference type="ARBA" id="ARBA00022723"/>
    </source>
</evidence>
<keyword evidence="2" id="KW-0808">Transferase</keyword>
<evidence type="ECO:0000256" key="7">
    <source>
        <dbReference type="PROSITE-ProRule" id="PRU00236"/>
    </source>
</evidence>
<protein>
    <recommendedName>
        <fullName evidence="1">protein acetyllysine N-acetyltransferase</fullName>
        <ecNumber evidence="1">2.3.1.286</ecNumber>
    </recommendedName>
</protein>
<dbReference type="InterPro" id="IPR026591">
    <property type="entry name" value="Sirtuin_cat_small_dom_sf"/>
</dbReference>
<reference evidence="10" key="2">
    <citation type="submission" date="2025-08" db="UniProtKB">
        <authorList>
            <consortium name="Ensembl"/>
        </authorList>
    </citation>
    <scope>IDENTIFICATION</scope>
</reference>
<dbReference type="PROSITE" id="PS50305">
    <property type="entry name" value="SIRTUIN"/>
    <property type="match status" value="1"/>
</dbReference>
<dbReference type="InterPro" id="IPR003000">
    <property type="entry name" value="Sirtuin"/>
</dbReference>
<dbReference type="GO" id="GO:0046872">
    <property type="term" value="F:metal ion binding"/>
    <property type="evidence" value="ECO:0007669"/>
    <property type="project" value="UniProtKB-KW"/>
</dbReference>
<reference evidence="10" key="3">
    <citation type="submission" date="2025-09" db="UniProtKB">
        <authorList>
            <consortium name="Ensembl"/>
        </authorList>
    </citation>
    <scope>IDENTIFICATION</scope>
</reference>
<evidence type="ECO:0000313" key="11">
    <source>
        <dbReference type="Proteomes" id="UP000314982"/>
    </source>
</evidence>
<dbReference type="EC" id="2.3.1.286" evidence="1"/>
<keyword evidence="3" id="KW-0479">Metal-binding</keyword>
<accession>A0A4W5M6G8</accession>
<comment type="caution">
    <text evidence="7">Lacks conserved residue(s) required for the propagation of feature annotation.</text>
</comment>
<sequence length="296" mass="33342">MYVPQPLFSKRKVRNTWLTYSSALVPMSRDGLTACLVFWPSITLDRLSVSVYTSTRGPKGVWTIEERGESRPSFTHMALLGLQRANYLKYLISQNEDDLHARSGFPRDLLSELHGNMFVEECGKLSAGKKVIGVMGLKPTVKYCEEVRSRGLRTCRRADLIKPRGDLPLLTKRKGGKVVIVNLQPTKQDKHAHLRINGCENKVMNQLMELLGMDIPKGDGPTVCESFTPDQKPFPAIAAQKEVKRGVKKEGEREGRKKLAEPKKEEEDENDLQACNKPWSSPNTEPGSTQRGRRPE</sequence>
<evidence type="ECO:0000259" key="9">
    <source>
        <dbReference type="PROSITE" id="PS50305"/>
    </source>
</evidence>
<evidence type="ECO:0000256" key="4">
    <source>
        <dbReference type="ARBA" id="ARBA00022833"/>
    </source>
</evidence>
<feature type="domain" description="Deacetylase sirtuin-type" evidence="9">
    <location>
        <begin position="1"/>
        <end position="214"/>
    </location>
</feature>
<dbReference type="Proteomes" id="UP000314982">
    <property type="component" value="Unassembled WGS sequence"/>
</dbReference>
<dbReference type="PANTHER" id="PTHR11085:SF12">
    <property type="entry name" value="NAD-DEPENDENT PROTEIN DEACYLASE SIRTUIN-6"/>
    <property type="match status" value="1"/>
</dbReference>
<keyword evidence="4" id="KW-0862">Zinc</keyword>
<organism evidence="10 11">
    <name type="scientific">Hucho hucho</name>
    <name type="common">huchen</name>
    <dbReference type="NCBI Taxonomy" id="62062"/>
    <lineage>
        <taxon>Eukaryota</taxon>
        <taxon>Metazoa</taxon>
        <taxon>Chordata</taxon>
        <taxon>Craniata</taxon>
        <taxon>Vertebrata</taxon>
        <taxon>Euteleostomi</taxon>
        <taxon>Actinopterygii</taxon>
        <taxon>Neopterygii</taxon>
        <taxon>Teleostei</taxon>
        <taxon>Protacanthopterygii</taxon>
        <taxon>Salmoniformes</taxon>
        <taxon>Salmonidae</taxon>
        <taxon>Salmoninae</taxon>
        <taxon>Hucho</taxon>
    </lineage>
</organism>
<dbReference type="Gene3D" id="3.30.1600.10">
    <property type="entry name" value="SIR2/SIRT2 'Small Domain"/>
    <property type="match status" value="1"/>
</dbReference>
<dbReference type="PANTHER" id="PTHR11085">
    <property type="entry name" value="NAD-DEPENDENT PROTEIN DEACYLASE SIRTUIN-5, MITOCHONDRIAL-RELATED"/>
    <property type="match status" value="1"/>
</dbReference>
<evidence type="ECO:0000313" key="10">
    <source>
        <dbReference type="Ensembl" id="ENSHHUP00000032910.1"/>
    </source>
</evidence>
<evidence type="ECO:0000256" key="8">
    <source>
        <dbReference type="SAM" id="MobiDB-lite"/>
    </source>
</evidence>